<feature type="domain" description="Thiolase C-terminal" evidence="6">
    <location>
        <begin position="279"/>
        <end position="415"/>
    </location>
</feature>
<dbReference type="PROSITE" id="PS00737">
    <property type="entry name" value="THIOLASE_2"/>
    <property type="match status" value="1"/>
</dbReference>
<evidence type="ECO:0000256" key="1">
    <source>
        <dbReference type="ARBA" id="ARBA00012352"/>
    </source>
</evidence>
<gene>
    <name evidence="7" type="ORF">HK099_001145</name>
</gene>
<accession>A0AAD5U7L2</accession>
<name>A0AAD5U7L2_9FUNG</name>
<keyword evidence="8" id="KW-1185">Reference proteome</keyword>
<keyword evidence="4" id="KW-0446">Lipid-binding</keyword>
<dbReference type="Proteomes" id="UP001211065">
    <property type="component" value="Unassembled WGS sequence"/>
</dbReference>
<dbReference type="Pfam" id="PF22691">
    <property type="entry name" value="Thiolase_C_1"/>
    <property type="match status" value="1"/>
</dbReference>
<dbReference type="PANTHER" id="PTHR42870">
    <property type="entry name" value="ACETYL-COA C-ACETYLTRANSFERASE"/>
    <property type="match status" value="1"/>
</dbReference>
<evidence type="ECO:0000256" key="4">
    <source>
        <dbReference type="ARBA" id="ARBA00023121"/>
    </source>
</evidence>
<dbReference type="CDD" id="cd00829">
    <property type="entry name" value="SCP-x_thiolase"/>
    <property type="match status" value="1"/>
</dbReference>
<evidence type="ECO:0000259" key="6">
    <source>
        <dbReference type="Pfam" id="PF22691"/>
    </source>
</evidence>
<dbReference type="PANTHER" id="PTHR42870:SF1">
    <property type="entry name" value="NON-SPECIFIC LIPID-TRANSFER PROTEIN-LIKE 2"/>
    <property type="match status" value="1"/>
</dbReference>
<evidence type="ECO:0000256" key="5">
    <source>
        <dbReference type="ARBA" id="ARBA00032316"/>
    </source>
</evidence>
<dbReference type="InterPro" id="IPR016039">
    <property type="entry name" value="Thiolase-like"/>
</dbReference>
<proteinExistence type="predicted"/>
<dbReference type="Gene3D" id="3.40.47.10">
    <property type="match status" value="1"/>
</dbReference>
<dbReference type="NCBIfam" id="NF006102">
    <property type="entry name" value="PRK08256.1"/>
    <property type="match status" value="1"/>
</dbReference>
<dbReference type="GO" id="GO:0008289">
    <property type="term" value="F:lipid binding"/>
    <property type="evidence" value="ECO:0007669"/>
    <property type="project" value="UniProtKB-KW"/>
</dbReference>
<evidence type="ECO:0000256" key="2">
    <source>
        <dbReference type="ARBA" id="ARBA00022448"/>
    </source>
</evidence>
<dbReference type="GO" id="GO:0016747">
    <property type="term" value="F:acyltransferase activity, transferring groups other than amino-acyl groups"/>
    <property type="evidence" value="ECO:0007669"/>
    <property type="project" value="InterPro"/>
</dbReference>
<sequence>MSNKVYVVGVGMTHFDKPGRRKDVDYPDYALEATTKALLDANITFDDVQFAAGKYFSLFDLFAQLLFILVGYVYGDSTSGQRALYQLGLTQIPIINCSTGSTAYYLAKQSVASGQYECALALGFEKMAPGSLASVWEDRTNPMDKTIEVMNELREMTPAPFAAQIFSNAGLEYIEKFKKSDLAMHLIAEKNHNHSTLNPYSQFKDKYTLEQVQKARKIHGSLTLLHCSPTSDGAACAIIASEDFVIKHNLGPQAVEIVGQSMATDSILAFDPTGNSKSMIEVAGSDMTRRAAADVYRQAKINPKEDVDVVELHDCFSANELITYDALGLCEHGKACEFMESGATTSPLFDRPSVKANPPKKRIIVNPSGGLISKGHPLGATGLAQCAELTWQLRGWAGARQVPNIKNALQHNIGLGGAVVVTCSRNPEPNSKILSSHNIKRWEDPRKRFGYNPAVEARPVTESQVRAVMSYRGGLSGTKEKLDDKYAEHVGTTIASGNTARL</sequence>
<evidence type="ECO:0000313" key="8">
    <source>
        <dbReference type="Proteomes" id="UP001211065"/>
    </source>
</evidence>
<keyword evidence="2" id="KW-0813">Transport</keyword>
<dbReference type="GO" id="GO:0006869">
    <property type="term" value="P:lipid transport"/>
    <property type="evidence" value="ECO:0007669"/>
    <property type="project" value="UniProtKB-KW"/>
</dbReference>
<dbReference type="InterPro" id="IPR055140">
    <property type="entry name" value="Thiolase_C_2"/>
</dbReference>
<organism evidence="7 8">
    <name type="scientific">Clydaea vesicula</name>
    <dbReference type="NCBI Taxonomy" id="447962"/>
    <lineage>
        <taxon>Eukaryota</taxon>
        <taxon>Fungi</taxon>
        <taxon>Fungi incertae sedis</taxon>
        <taxon>Chytridiomycota</taxon>
        <taxon>Chytridiomycota incertae sedis</taxon>
        <taxon>Chytridiomycetes</taxon>
        <taxon>Lobulomycetales</taxon>
        <taxon>Lobulomycetaceae</taxon>
        <taxon>Clydaea</taxon>
    </lineage>
</organism>
<evidence type="ECO:0000313" key="7">
    <source>
        <dbReference type="EMBL" id="KAJ3227638.1"/>
    </source>
</evidence>
<dbReference type="EC" id="2.3.1.176" evidence="1"/>
<protein>
    <recommendedName>
        <fullName evidence="1">propanoyl-CoA C-acyltransferase</fullName>
        <ecNumber evidence="1">2.3.1.176</ecNumber>
    </recommendedName>
    <alternativeName>
        <fullName evidence="5">Propanoyl-CoA C-acyltransferase</fullName>
    </alternativeName>
</protein>
<dbReference type="InterPro" id="IPR020613">
    <property type="entry name" value="Thiolase_CS"/>
</dbReference>
<dbReference type="EMBL" id="JADGJW010000013">
    <property type="protein sequence ID" value="KAJ3227638.1"/>
    <property type="molecule type" value="Genomic_DNA"/>
</dbReference>
<dbReference type="AlphaFoldDB" id="A0AAD5U7L2"/>
<dbReference type="SUPFAM" id="SSF53901">
    <property type="entry name" value="Thiolase-like"/>
    <property type="match status" value="1"/>
</dbReference>
<evidence type="ECO:0000256" key="3">
    <source>
        <dbReference type="ARBA" id="ARBA00023055"/>
    </source>
</evidence>
<reference evidence="7" key="1">
    <citation type="submission" date="2020-05" db="EMBL/GenBank/DDBJ databases">
        <title>Phylogenomic resolution of chytrid fungi.</title>
        <authorList>
            <person name="Stajich J.E."/>
            <person name="Amses K."/>
            <person name="Simmons R."/>
            <person name="Seto K."/>
            <person name="Myers J."/>
            <person name="Bonds A."/>
            <person name="Quandt C.A."/>
            <person name="Barry K."/>
            <person name="Liu P."/>
            <person name="Grigoriev I."/>
            <person name="Longcore J.E."/>
            <person name="James T.Y."/>
        </authorList>
    </citation>
    <scope>NUCLEOTIDE SEQUENCE</scope>
    <source>
        <strain evidence="7">JEL0476</strain>
    </source>
</reference>
<keyword evidence="3" id="KW-0445">Lipid transport</keyword>
<comment type="caution">
    <text evidence="7">The sequence shown here is derived from an EMBL/GenBank/DDBJ whole genome shotgun (WGS) entry which is preliminary data.</text>
</comment>